<dbReference type="Gene3D" id="3.30.70.20">
    <property type="match status" value="1"/>
</dbReference>
<protein>
    <recommendedName>
        <fullName evidence="5">Ferredoxin</fullName>
    </recommendedName>
</protein>
<evidence type="ECO:0000256" key="6">
    <source>
        <dbReference type="SAM" id="Phobius"/>
    </source>
</evidence>
<keyword evidence="2 5" id="KW-0479">Metal-binding</keyword>
<comment type="cofactor">
    <cofactor evidence="1">
        <name>[4Fe-4S] cluster</name>
        <dbReference type="ChEBI" id="CHEBI:49883"/>
    </cofactor>
</comment>
<keyword evidence="6" id="KW-1133">Transmembrane helix</keyword>
<keyword evidence="5" id="KW-0813">Transport</keyword>
<keyword evidence="6" id="KW-0472">Membrane</keyword>
<sequence length="145" mass="15602">MEKKIQQLIIDLSMFAVGLALTIAGSIFVNGGWVMILIGLILVAIPIKRSKGLGNFSKVSGINEKNIGVEIEKEACMGVGSCVAIAPQVFKIDEASLKSSFMAYAPLELVDEKGASNQTILEAAQSCPYKAIIIQDKDKEEQIFP</sequence>
<name>A0A075FVZ5_9ARCH</name>
<comment type="function">
    <text evidence="5">Ferredoxins are iron-sulfur proteins that transfer electrons in a wide variety of metabolic reactions.</text>
</comment>
<evidence type="ECO:0000256" key="4">
    <source>
        <dbReference type="ARBA" id="ARBA00023014"/>
    </source>
</evidence>
<dbReference type="GO" id="GO:0005506">
    <property type="term" value="F:iron ion binding"/>
    <property type="evidence" value="ECO:0007669"/>
    <property type="project" value="UniProtKB-UniRule"/>
</dbReference>
<accession>A0A075FVZ5</accession>
<keyword evidence="4 5" id="KW-0411">Iron-sulfur</keyword>
<dbReference type="InterPro" id="IPR001080">
    <property type="entry name" value="3Fe4S_ferredoxin"/>
</dbReference>
<dbReference type="GO" id="GO:0051536">
    <property type="term" value="F:iron-sulfur cluster binding"/>
    <property type="evidence" value="ECO:0007669"/>
    <property type="project" value="UniProtKB-KW"/>
</dbReference>
<reference evidence="7" key="1">
    <citation type="journal article" date="2014" name="Genome Biol. Evol.">
        <title>Pangenome evidence for extensive interdomain horizontal transfer affecting lineage core and shell genes in uncultured planktonic thaumarchaeota and euryarchaeota.</title>
        <authorList>
            <person name="Deschamps P."/>
            <person name="Zivanovic Y."/>
            <person name="Moreira D."/>
            <person name="Rodriguez-Valera F."/>
            <person name="Lopez-Garcia P."/>
        </authorList>
    </citation>
    <scope>NUCLEOTIDE SEQUENCE</scope>
</reference>
<dbReference type="SUPFAM" id="SSF54862">
    <property type="entry name" value="4Fe-4S ferredoxins"/>
    <property type="match status" value="1"/>
</dbReference>
<feature type="transmembrane region" description="Helical" evidence="6">
    <location>
        <begin position="12"/>
        <end position="45"/>
    </location>
</feature>
<evidence type="ECO:0000256" key="3">
    <source>
        <dbReference type="ARBA" id="ARBA00023004"/>
    </source>
</evidence>
<evidence type="ECO:0000256" key="1">
    <source>
        <dbReference type="ARBA" id="ARBA00001966"/>
    </source>
</evidence>
<dbReference type="PRINTS" id="PR00352">
    <property type="entry name" value="3FE4SFRDOXIN"/>
</dbReference>
<evidence type="ECO:0000256" key="2">
    <source>
        <dbReference type="ARBA" id="ARBA00022723"/>
    </source>
</evidence>
<organism evidence="7">
    <name type="scientific">uncultured marine thaumarchaeote AD1000_70_G10</name>
    <dbReference type="NCBI Taxonomy" id="1455934"/>
    <lineage>
        <taxon>Archaea</taxon>
        <taxon>Nitrososphaerota</taxon>
        <taxon>environmental samples</taxon>
    </lineage>
</organism>
<dbReference type="EMBL" id="KF900463">
    <property type="protein sequence ID" value="AIE95870.1"/>
    <property type="molecule type" value="Genomic_DNA"/>
</dbReference>
<evidence type="ECO:0000313" key="7">
    <source>
        <dbReference type="EMBL" id="AIE95870.1"/>
    </source>
</evidence>
<keyword evidence="5" id="KW-0249">Electron transport</keyword>
<dbReference type="GO" id="GO:0009055">
    <property type="term" value="F:electron transfer activity"/>
    <property type="evidence" value="ECO:0007669"/>
    <property type="project" value="UniProtKB-UniRule"/>
</dbReference>
<keyword evidence="3 5" id="KW-0408">Iron</keyword>
<dbReference type="Pfam" id="PF13370">
    <property type="entry name" value="Fer4_13"/>
    <property type="match status" value="1"/>
</dbReference>
<proteinExistence type="predicted"/>
<evidence type="ECO:0000256" key="5">
    <source>
        <dbReference type="RuleBase" id="RU368020"/>
    </source>
</evidence>
<keyword evidence="6" id="KW-0812">Transmembrane</keyword>
<dbReference type="AlphaFoldDB" id="A0A075FVZ5"/>